<dbReference type="OrthoDB" id="9810761at2"/>
<evidence type="ECO:0000256" key="1">
    <source>
        <dbReference type="ARBA" id="ARBA00006611"/>
    </source>
</evidence>
<feature type="region of interest" description="Disordered" evidence="2">
    <location>
        <begin position="108"/>
        <end position="187"/>
    </location>
</feature>
<dbReference type="InterPro" id="IPR000253">
    <property type="entry name" value="FHA_dom"/>
</dbReference>
<name>A0A2Z2NTQ6_9GAMM</name>
<dbReference type="Gene3D" id="2.60.200.20">
    <property type="match status" value="1"/>
</dbReference>
<dbReference type="InterPro" id="IPR008984">
    <property type="entry name" value="SMAD_FHA_dom_sf"/>
</dbReference>
<protein>
    <submittedName>
        <fullName evidence="4">Conjugal transfer protein</fullName>
    </submittedName>
</protein>
<dbReference type="PANTHER" id="PTHR30486">
    <property type="entry name" value="TWITCHING MOTILITY PROTEIN PILT"/>
    <property type="match status" value="1"/>
</dbReference>
<dbReference type="Proteomes" id="UP000250079">
    <property type="component" value="Chromosome"/>
</dbReference>
<dbReference type="InterPro" id="IPR027417">
    <property type="entry name" value="P-loop_NTPase"/>
</dbReference>
<dbReference type="EMBL" id="CP018632">
    <property type="protein sequence ID" value="ASJ74653.1"/>
    <property type="molecule type" value="Genomic_DNA"/>
</dbReference>
<accession>A0A2Z2NTQ6</accession>
<comment type="similarity">
    <text evidence="1">Belongs to the GSP E family.</text>
</comment>
<reference evidence="4 5" key="1">
    <citation type="submission" date="2016-12" db="EMBL/GenBank/DDBJ databases">
        <authorList>
            <person name="Song W.-J."/>
            <person name="Kurnit D.M."/>
        </authorList>
    </citation>
    <scope>NUCLEOTIDE SEQUENCE [LARGE SCALE GENOMIC DNA]</scope>
    <source>
        <strain evidence="4 5">IMCC3135</strain>
    </source>
</reference>
<dbReference type="Pfam" id="PF00437">
    <property type="entry name" value="T2SSE"/>
    <property type="match status" value="1"/>
</dbReference>
<dbReference type="InterPro" id="IPR001482">
    <property type="entry name" value="T2SS/T4SS_dom"/>
</dbReference>
<evidence type="ECO:0000259" key="3">
    <source>
        <dbReference type="PROSITE" id="PS50006"/>
    </source>
</evidence>
<dbReference type="SMART" id="SM00240">
    <property type="entry name" value="FHA"/>
    <property type="match status" value="1"/>
</dbReference>
<dbReference type="Gene3D" id="3.30.450.380">
    <property type="match status" value="1"/>
</dbReference>
<dbReference type="PROSITE" id="PS50006">
    <property type="entry name" value="FHA_DOMAIN"/>
    <property type="match status" value="1"/>
</dbReference>
<organism evidence="4 5">
    <name type="scientific">Granulosicoccus antarcticus IMCC3135</name>
    <dbReference type="NCBI Taxonomy" id="1192854"/>
    <lineage>
        <taxon>Bacteria</taxon>
        <taxon>Pseudomonadati</taxon>
        <taxon>Pseudomonadota</taxon>
        <taxon>Gammaproteobacteria</taxon>
        <taxon>Chromatiales</taxon>
        <taxon>Granulosicoccaceae</taxon>
        <taxon>Granulosicoccus</taxon>
    </lineage>
</organism>
<proteinExistence type="inferred from homology"/>
<evidence type="ECO:0000313" key="5">
    <source>
        <dbReference type="Proteomes" id="UP000250079"/>
    </source>
</evidence>
<feature type="compositionally biased region" description="Polar residues" evidence="2">
    <location>
        <begin position="148"/>
        <end position="157"/>
    </location>
</feature>
<dbReference type="Pfam" id="PF00498">
    <property type="entry name" value="FHA"/>
    <property type="match status" value="1"/>
</dbReference>
<dbReference type="Gene3D" id="3.40.50.300">
    <property type="entry name" value="P-loop containing nucleotide triphosphate hydrolases"/>
    <property type="match status" value="1"/>
</dbReference>
<dbReference type="InterPro" id="IPR050921">
    <property type="entry name" value="T4SS_GSP_E_ATPase"/>
</dbReference>
<feature type="compositionally biased region" description="Polar residues" evidence="2">
    <location>
        <begin position="170"/>
        <end position="184"/>
    </location>
</feature>
<keyword evidence="5" id="KW-1185">Reference proteome</keyword>
<dbReference type="RefSeq" id="WP_088919652.1">
    <property type="nucleotide sequence ID" value="NZ_CP018632.1"/>
</dbReference>
<gene>
    <name evidence="4" type="ORF">IMCC3135_22915</name>
</gene>
<dbReference type="CDD" id="cd01130">
    <property type="entry name" value="VirB11-like_ATPase"/>
    <property type="match status" value="1"/>
</dbReference>
<dbReference type="PANTHER" id="PTHR30486:SF15">
    <property type="entry name" value="TYPE II_IV SECRETION SYSTEM ATPASE"/>
    <property type="match status" value="1"/>
</dbReference>
<dbReference type="SUPFAM" id="SSF52540">
    <property type="entry name" value="P-loop containing nucleoside triphosphate hydrolases"/>
    <property type="match status" value="1"/>
</dbReference>
<feature type="domain" description="FHA" evidence="3">
    <location>
        <begin position="23"/>
        <end position="72"/>
    </location>
</feature>
<dbReference type="CDD" id="cd00060">
    <property type="entry name" value="FHA"/>
    <property type="match status" value="1"/>
</dbReference>
<sequence>MFDFYYQQGNSRRKLFQAKGSHCSVGSARNNDLIIDSRLMSKRHAELRLEQDGVYLRDLGSLSGTWINRERIVDYGPLSDLDEIEVGDISVSFRSVRMMSSNEAELNSMNASQGGNAHQDADASQDKSAGPSANAARRFDRQEMSPASAGQSSTAGQTVGDFEEAGAGITSDNGAQNEEVSQANLEDADDKKFDQALAYWGRIIHEQLLFQMDLRRKDVNRMSDEQLRTESSQLISEIIRSLSSQLPDSLDRVQLSENVLNESVGLGPLEQFLSDESVTEIMVNNYREIFVERAGRLERSSAHFSSDATVFAVIERIITPLGRRIDESSPIVDARLKDGSRVNAIIPPLALKGPSLTIRKFPKHRLQFSDLVACDSVSQAMVDFLRVCVEMRKNIIVSGGTGSGKTTLLNVLSNFIPDTDRIVTIEDAAELKLVQPNLVSLESRPSNLEGKGAVPIRDLVKNSLRMRPDRIVVGECRGGEAIDMLQAMNTGHDGSLTTIHANTPRDVLSRLEVLILMAGMDLPVTAIREQVASAVDLIIQQTRFPCGSRKITRITEVVGVESGTVQLQDIFRFEQQGVNEQRRVRGYFSATGAIPTFYEELRSIGMEVDLSAFRSRAEGGLG</sequence>
<evidence type="ECO:0000313" key="4">
    <source>
        <dbReference type="EMBL" id="ASJ74653.1"/>
    </source>
</evidence>
<dbReference type="AlphaFoldDB" id="A0A2Z2NTQ6"/>
<dbReference type="SUPFAM" id="SSF49879">
    <property type="entry name" value="SMAD/FHA domain"/>
    <property type="match status" value="1"/>
</dbReference>
<dbReference type="GO" id="GO:0016887">
    <property type="term" value="F:ATP hydrolysis activity"/>
    <property type="evidence" value="ECO:0007669"/>
    <property type="project" value="InterPro"/>
</dbReference>
<dbReference type="KEGG" id="gai:IMCC3135_22915"/>
<evidence type="ECO:0000256" key="2">
    <source>
        <dbReference type="SAM" id="MobiDB-lite"/>
    </source>
</evidence>